<feature type="compositionally biased region" description="Basic and acidic residues" evidence="1">
    <location>
        <begin position="1505"/>
        <end position="1518"/>
    </location>
</feature>
<feature type="compositionally biased region" description="Polar residues" evidence="1">
    <location>
        <begin position="1435"/>
        <end position="1445"/>
    </location>
</feature>
<feature type="compositionally biased region" description="Acidic residues" evidence="1">
    <location>
        <begin position="1495"/>
        <end position="1504"/>
    </location>
</feature>
<keyword evidence="2" id="KW-1133">Transmembrane helix</keyword>
<feature type="compositionally biased region" description="Low complexity" evidence="1">
    <location>
        <begin position="1526"/>
        <end position="1540"/>
    </location>
</feature>
<feature type="transmembrane region" description="Helical" evidence="2">
    <location>
        <begin position="933"/>
        <end position="952"/>
    </location>
</feature>
<protein>
    <recommendedName>
        <fullName evidence="3">Reverse transcriptase domain-containing protein</fullName>
    </recommendedName>
</protein>
<gene>
    <name evidence="4" type="ORF">LSH36_249g00040</name>
</gene>
<feature type="domain" description="Reverse transcriptase" evidence="3">
    <location>
        <begin position="527"/>
        <end position="619"/>
    </location>
</feature>
<evidence type="ECO:0000256" key="1">
    <source>
        <dbReference type="SAM" id="MobiDB-lite"/>
    </source>
</evidence>
<organism evidence="4 5">
    <name type="scientific">Paralvinella palmiformis</name>
    <dbReference type="NCBI Taxonomy" id="53620"/>
    <lineage>
        <taxon>Eukaryota</taxon>
        <taxon>Metazoa</taxon>
        <taxon>Spiralia</taxon>
        <taxon>Lophotrochozoa</taxon>
        <taxon>Annelida</taxon>
        <taxon>Polychaeta</taxon>
        <taxon>Sedentaria</taxon>
        <taxon>Canalipalpata</taxon>
        <taxon>Terebellida</taxon>
        <taxon>Terebelliformia</taxon>
        <taxon>Alvinellidae</taxon>
        <taxon>Paralvinella</taxon>
    </lineage>
</organism>
<feature type="region of interest" description="Disordered" evidence="1">
    <location>
        <begin position="1465"/>
        <end position="1540"/>
    </location>
</feature>
<dbReference type="EMBL" id="JAODUP010000249">
    <property type="protein sequence ID" value="KAK2155090.1"/>
    <property type="molecule type" value="Genomic_DNA"/>
</dbReference>
<feature type="compositionally biased region" description="Basic and acidic residues" evidence="1">
    <location>
        <begin position="1485"/>
        <end position="1494"/>
    </location>
</feature>
<evidence type="ECO:0000313" key="4">
    <source>
        <dbReference type="EMBL" id="KAK2155090.1"/>
    </source>
</evidence>
<accession>A0AAD9JM99</accession>
<dbReference type="InterPro" id="IPR000477">
    <property type="entry name" value="RT_dom"/>
</dbReference>
<dbReference type="PANTHER" id="PTHR37686:SF1">
    <property type="entry name" value="LD36006P"/>
    <property type="match status" value="1"/>
</dbReference>
<name>A0AAD9JM99_9ANNE</name>
<proteinExistence type="predicted"/>
<keyword evidence="5" id="KW-1185">Reference proteome</keyword>
<feature type="region of interest" description="Disordered" evidence="1">
    <location>
        <begin position="1421"/>
        <end position="1445"/>
    </location>
</feature>
<dbReference type="PANTHER" id="PTHR37686">
    <property type="entry name" value="LD36006P"/>
    <property type="match status" value="1"/>
</dbReference>
<comment type="caution">
    <text evidence="4">The sequence shown here is derived from an EMBL/GenBank/DDBJ whole genome shotgun (WGS) entry which is preliminary data.</text>
</comment>
<feature type="compositionally biased region" description="Acidic residues" evidence="1">
    <location>
        <begin position="1465"/>
        <end position="1478"/>
    </location>
</feature>
<reference evidence="4" key="1">
    <citation type="journal article" date="2023" name="Mol. Biol. Evol.">
        <title>Third-Generation Sequencing Reveals the Adaptive Role of the Epigenome in Three Deep-Sea Polychaetes.</title>
        <authorList>
            <person name="Perez M."/>
            <person name="Aroh O."/>
            <person name="Sun Y."/>
            <person name="Lan Y."/>
            <person name="Juniper S.K."/>
            <person name="Young C.R."/>
            <person name="Angers B."/>
            <person name="Qian P.Y."/>
        </authorList>
    </citation>
    <scope>NUCLEOTIDE SEQUENCE</scope>
    <source>
        <strain evidence="4">P08H-3</strain>
    </source>
</reference>
<feature type="region of interest" description="Disordered" evidence="1">
    <location>
        <begin position="1356"/>
        <end position="1380"/>
    </location>
</feature>
<evidence type="ECO:0000256" key="2">
    <source>
        <dbReference type="SAM" id="Phobius"/>
    </source>
</evidence>
<feature type="transmembrane region" description="Helical" evidence="2">
    <location>
        <begin position="904"/>
        <end position="927"/>
    </location>
</feature>
<keyword evidence="2" id="KW-0472">Membrane</keyword>
<evidence type="ECO:0000313" key="5">
    <source>
        <dbReference type="Proteomes" id="UP001208570"/>
    </source>
</evidence>
<keyword evidence="2" id="KW-0812">Transmembrane</keyword>
<dbReference type="Pfam" id="PF25228">
    <property type="entry name" value="Lips"/>
    <property type="match status" value="2"/>
</dbReference>
<dbReference type="InterPro" id="IPR057435">
    <property type="entry name" value="Lips"/>
</dbReference>
<sequence length="1540" mass="176936">MDTERMDPEVEPLQFDVDQVDLPPDIKLVVEDIKKVAEKLLYRWKQFPIVLPHSVTEFDQTELTSEQRDGVISFNDLFVAPVFDELEEVARDENGRSKILNDDQMHSIRRRGEFEVKSKNFPGQVHRWRLTLLLQKGIERAHNTLLNDLALSLRLLIITARNRFYSHFFSLSQSLEGIKTGLWQILDILIGMPSTTPGALYEKLHEEHNRFLVAELNVKASSKHQWSNFCDYIKDSIKAEQETNHDIHTRSVSSPAIPYSFMTPKGGEVDLRNIITFAPDCSSNHNLMQKCTIVLKKILEKESKGWYVKYKDRLITELKDQNLSYEEITRHVNEAIKEEYLRRVFLSVQNSSELEDIQPSIGKLLVDQAVSALIMEKSLEKVREKLYKHQQEHKKMLVDNYPVRSRIKAWENERLQEFECGNDSKAVSHVIKEILQQKKEVKLSIHSSVKDLADRFTHFFEGDVPENMKVARISPLLKKPSLDSEHLQNYRPVSNLSFLSKLLEKVVTFKLQSYMDTPGLHDPPECSVLGPILFLIYMLLLAHRIRSHCLHMHCYTDDTQLYSPFQNPKNADAVHNGCIKVEQCLADINAWMTNNKLKLNNDKTEIMLFVTRSSLAEIRCDQSEFYSDYGGRECGEQSRKWLKGNWSGATPVAISVDDVSILVREGFEEEFIEQNQWAAHESSLAECSRNNLEQAIYFLHRDLIFLRDREPVLRKELSKVKMPNRIFTFSTRIWSPQNWVIMQHTYEGTEIIPTVMKDTPIVDSKRHIADQALYYSAQKYKLKKTSTQYPFWRWVNYCYRTLSWTWNAMFGLGVVVPWHSSISLRALFYPKPFIARLTVNQADGSLCPDSRSLTPTLLSRLHDLWANVRLSRERFEAEPDTGFLGKSCTRHLNRFWNYVLKGGIGSMALVLLMVPLCFGGSLISAIAALTAPLWMPVVTICSQLISVLFYDFDHPRGNAIMYLFEAILYRLLVLGLLQPTCALITAVVFLPTASFFVLVAGLLKRGARAVWDAFMFHAVIKKRGRVPSCDGFVARRIEGPGLASNYFFQIQPAQALAAVEARIELHELTAWNHNTVQTIQKPLEEYKRFVQQCFGPFSAALNYKGVYQKLDDQINGILKDLQMATDRRKGYLQTGLNEDIRRRIKLSSRELKVTIAQTAKMLEDFYPEHVIDRLPQSADEFWETRHLENNDWQGLATQLLTEIFSSSFLTPLEDTDNCFKLQVEHMSLTRYIEMLKSAEFRDDLDIVNTVHTPKGDIDVDAPYVELYVFSPRKERVNYESTFMSRRRKISRLKPWKKHTVLFKEIEKLQIPLPIPHPTVICVLIHNRENDQEPIDMDDPMCQEIFRAAEHLIYVEPPPLSGTDTFDTETSTPDRGTNSEPDVQLSHLAEQESSAFSDDNIRSMSADSMLEPAILETSQADVVTGEPEEAHLEETGVQNDSDSEQVGSRVMYHEDEANTSCILQMESEDGEEEEEEVGDDGGAGDVRVKLVKEPTESSDDSDDEGDHYSENYEDTHDITEGISEAFSRMLSSKTSSRSGTF</sequence>
<dbReference type="Pfam" id="PF00078">
    <property type="entry name" value="RVT_1"/>
    <property type="match status" value="1"/>
</dbReference>
<feature type="compositionally biased region" description="Polar residues" evidence="1">
    <location>
        <begin position="1361"/>
        <end position="1380"/>
    </location>
</feature>
<evidence type="ECO:0000259" key="3">
    <source>
        <dbReference type="Pfam" id="PF00078"/>
    </source>
</evidence>
<dbReference type="Proteomes" id="UP001208570">
    <property type="component" value="Unassembled WGS sequence"/>
</dbReference>